<evidence type="ECO:0000313" key="2">
    <source>
        <dbReference type="Proteomes" id="UP000043107"/>
    </source>
</evidence>
<evidence type="ECO:0000313" key="1">
    <source>
        <dbReference type="EMBL" id="CEF01094.1"/>
    </source>
</evidence>
<keyword evidence="2" id="KW-1185">Reference proteome</keyword>
<dbReference type="EMBL" id="CCWP01000023">
    <property type="protein sequence ID" value="CEF01094.1"/>
    <property type="molecule type" value="Genomic_DNA"/>
</dbReference>
<dbReference type="Proteomes" id="UP000043107">
    <property type="component" value="Unassembled WGS sequence"/>
</dbReference>
<comment type="caution">
    <text evidence="1">The sequence shown here is derived from an EMBL/GenBank/DDBJ whole genome shotgun (WGS) entry which is preliminary data.</text>
</comment>
<proteinExistence type="predicted"/>
<sequence>MSDGKRRARERKPAWLRAFIPKSSPLVVTVCEGCGLYVIQDRESVWESWDCGLVEGDDLTVAIILGRPLTRVVWLPSVGYPLLRSVSGSAGIRPDGQYLAGHMCRLARVSVKPFKPPKRDRPPGKPWGGRNLTKRELDEFKRIWDMPYSRLKYEKAPTVVGQGDEKQALF</sequence>
<organism evidence="1 2">
    <name type="scientific">Bifidobacterium longum subsp. infantis</name>
    <dbReference type="NCBI Taxonomy" id="1682"/>
    <lineage>
        <taxon>Bacteria</taxon>
        <taxon>Bacillati</taxon>
        <taxon>Actinomycetota</taxon>
        <taxon>Actinomycetes</taxon>
        <taxon>Bifidobacteriales</taxon>
        <taxon>Bifidobacteriaceae</taxon>
        <taxon>Bifidobacterium</taxon>
    </lineage>
</organism>
<accession>A0ABM9R4E8</accession>
<gene>
    <name evidence="1" type="ORF">BLIC_c01200</name>
</gene>
<protein>
    <submittedName>
        <fullName evidence="1">Uncharacterized protein</fullName>
    </submittedName>
</protein>
<dbReference type="RefSeq" id="WP_012577472.1">
    <property type="nucleotide sequence ID" value="NZ_CBCRZZ010000004.1"/>
</dbReference>
<reference evidence="1 2" key="1">
    <citation type="submission" date="2014-09" db="EMBL/GenBank/DDBJ databases">
        <authorList>
            <person name="Bertelli C."/>
        </authorList>
    </citation>
    <scope>NUCLEOTIDE SEQUENCE [LARGE SCALE GENOMIC DNA]</scope>
    <source>
        <strain evidence="1 2">BIC1401111250</strain>
    </source>
</reference>
<name>A0ABM9R4E8_BIFLI</name>